<dbReference type="PANTHER" id="PTHR14256">
    <property type="entry name" value="NADH-UBIQUINONE OXIDOREDUCTASE MLRQ SUBUNIT"/>
    <property type="match status" value="1"/>
</dbReference>
<dbReference type="InterPro" id="IPR010530">
    <property type="entry name" value="B12D"/>
</dbReference>
<accession>A0A8B8GPU0</accession>
<proteinExistence type="predicted"/>
<dbReference type="OrthoDB" id="5511684at2759"/>
<keyword evidence="1" id="KW-1185">Reference proteome</keyword>
<evidence type="ECO:0000313" key="1">
    <source>
        <dbReference type="Proteomes" id="UP000694846"/>
    </source>
</evidence>
<dbReference type="CTD" id="317928"/>
<dbReference type="GeneID" id="112693449"/>
<reference evidence="2" key="1">
    <citation type="submission" date="2025-08" db="UniProtKB">
        <authorList>
            <consortium name="RefSeq"/>
        </authorList>
    </citation>
    <scope>IDENTIFICATION</scope>
    <source>
        <tissue evidence="2">Whole body</tissue>
    </source>
</reference>
<dbReference type="AlphaFoldDB" id="A0A8B8GPU0"/>
<dbReference type="RefSeq" id="XP_025424322.1">
    <property type="nucleotide sequence ID" value="XM_025568537.1"/>
</dbReference>
<sequence length="81" mass="9105">MVMPGMTIESLKKHKSLIPLFACLGVGMVGAAFYLARLAIKSPEVTWHPKDNQEPWEAYKQKTYKFYSTSSDPPVSPAPKY</sequence>
<dbReference type="Pfam" id="PF06522">
    <property type="entry name" value="B12D"/>
    <property type="match status" value="1"/>
</dbReference>
<gene>
    <name evidence="2" type="primary">LOC112693449</name>
</gene>
<dbReference type="Proteomes" id="UP000694846">
    <property type="component" value="Unplaced"/>
</dbReference>
<evidence type="ECO:0000313" key="2">
    <source>
        <dbReference type="RefSeq" id="XP_025424322.1"/>
    </source>
</evidence>
<name>A0A8B8GPU0_9HEMI</name>
<protein>
    <submittedName>
        <fullName evidence="2">Cytochrome c oxidase subunit NDUFA4</fullName>
    </submittedName>
</protein>
<organism evidence="1 2">
    <name type="scientific">Sipha flava</name>
    <name type="common">yellow sugarcane aphid</name>
    <dbReference type="NCBI Taxonomy" id="143950"/>
    <lineage>
        <taxon>Eukaryota</taxon>
        <taxon>Metazoa</taxon>
        <taxon>Ecdysozoa</taxon>
        <taxon>Arthropoda</taxon>
        <taxon>Hexapoda</taxon>
        <taxon>Insecta</taxon>
        <taxon>Pterygota</taxon>
        <taxon>Neoptera</taxon>
        <taxon>Paraneoptera</taxon>
        <taxon>Hemiptera</taxon>
        <taxon>Sternorrhyncha</taxon>
        <taxon>Aphidomorpha</taxon>
        <taxon>Aphidoidea</taxon>
        <taxon>Aphididae</taxon>
        <taxon>Sipha</taxon>
    </lineage>
</organism>
<dbReference type="PANTHER" id="PTHR14256:SF1">
    <property type="entry name" value="GEO09626P1"/>
    <property type="match status" value="1"/>
</dbReference>